<proteinExistence type="predicted"/>
<accession>A0A5E4QBP4</accession>
<organism evidence="1 2">
    <name type="scientific">Leptidea sinapis</name>
    <dbReference type="NCBI Taxonomy" id="189913"/>
    <lineage>
        <taxon>Eukaryota</taxon>
        <taxon>Metazoa</taxon>
        <taxon>Ecdysozoa</taxon>
        <taxon>Arthropoda</taxon>
        <taxon>Hexapoda</taxon>
        <taxon>Insecta</taxon>
        <taxon>Pterygota</taxon>
        <taxon>Neoptera</taxon>
        <taxon>Endopterygota</taxon>
        <taxon>Lepidoptera</taxon>
        <taxon>Glossata</taxon>
        <taxon>Ditrysia</taxon>
        <taxon>Papilionoidea</taxon>
        <taxon>Pieridae</taxon>
        <taxon>Dismorphiinae</taxon>
        <taxon>Leptidea</taxon>
    </lineage>
</organism>
<protein>
    <submittedName>
        <fullName evidence="1">Uncharacterized protein</fullName>
    </submittedName>
</protein>
<dbReference type="AlphaFoldDB" id="A0A5E4QBP4"/>
<dbReference type="Proteomes" id="UP000324832">
    <property type="component" value="Unassembled WGS sequence"/>
</dbReference>
<gene>
    <name evidence="1" type="ORF">LSINAPIS_LOCUS7343</name>
</gene>
<dbReference type="EMBL" id="FZQP02002415">
    <property type="protein sequence ID" value="VVC95681.1"/>
    <property type="molecule type" value="Genomic_DNA"/>
</dbReference>
<keyword evidence="2" id="KW-1185">Reference proteome</keyword>
<evidence type="ECO:0000313" key="1">
    <source>
        <dbReference type="EMBL" id="VVC95681.1"/>
    </source>
</evidence>
<evidence type="ECO:0000313" key="2">
    <source>
        <dbReference type="Proteomes" id="UP000324832"/>
    </source>
</evidence>
<reference evidence="1 2" key="1">
    <citation type="submission" date="2017-07" db="EMBL/GenBank/DDBJ databases">
        <authorList>
            <person name="Talla V."/>
            <person name="Backstrom N."/>
        </authorList>
    </citation>
    <scope>NUCLEOTIDE SEQUENCE [LARGE SCALE GENOMIC DNA]</scope>
</reference>
<sequence length="259" mass="29202">MNNVYMFATDKLMTEEISFPGMTVDQTIERFTSGPHAAPLTTPFDRKVLSVIKDEPLCIGICGYFDGQASFYYVQAMVFEVDGGWSLATFSTDFPSSGGWLAAPFDTSYMGDEFESSLVTRYPGTFIQLIRIVINQDVLLRYTYFDYQSGRWMERGQWLRARNTESILCTSCLILTLDCILMIVCVDHMFEDIINYTELLAIYSETSRDEGEFVASYNEHDSIPLVEEGGMEMSDVLTDEVPDLALDEAAPLQVVIGAR</sequence>
<name>A0A5E4QBP4_9NEOP</name>